<reference evidence="8 9" key="2">
    <citation type="submission" date="2017-09" db="EMBL/GenBank/DDBJ databases">
        <authorList>
            <person name="Lee N."/>
            <person name="Cho B.-K."/>
        </authorList>
    </citation>
    <scope>NUCLEOTIDE SEQUENCE [LARGE SCALE GENOMIC DNA]</scope>
    <source>
        <strain evidence="8 9">ATCC 19740</strain>
    </source>
</reference>
<protein>
    <submittedName>
        <fullName evidence="7">TetR family transcriptional regulator</fullName>
    </submittedName>
    <submittedName>
        <fullName evidence="8">TetR/AcrR family transcriptional regulator</fullName>
    </submittedName>
</protein>
<dbReference type="InterPro" id="IPR009057">
    <property type="entry name" value="Homeodomain-like_sf"/>
</dbReference>
<dbReference type="Gene3D" id="1.10.10.60">
    <property type="entry name" value="Homeodomain-like"/>
    <property type="match status" value="1"/>
</dbReference>
<dbReference type="PROSITE" id="PS50977">
    <property type="entry name" value="HTH_TETR_2"/>
    <property type="match status" value="1"/>
</dbReference>
<keyword evidence="9" id="KW-1185">Reference proteome</keyword>
<dbReference type="GeneID" id="95454157"/>
<evidence type="ECO:0000256" key="5">
    <source>
        <dbReference type="SAM" id="MobiDB-lite"/>
    </source>
</evidence>
<proteinExistence type="predicted"/>
<feature type="region of interest" description="Disordered" evidence="5">
    <location>
        <begin position="1"/>
        <end position="48"/>
    </location>
</feature>
<feature type="domain" description="HTH tetR-type" evidence="6">
    <location>
        <begin position="47"/>
        <end position="107"/>
    </location>
</feature>
<dbReference type="Proteomes" id="UP000642014">
    <property type="component" value="Unassembled WGS sequence"/>
</dbReference>
<dbReference type="InterPro" id="IPR050109">
    <property type="entry name" value="HTH-type_TetR-like_transc_reg"/>
</dbReference>
<evidence type="ECO:0000256" key="3">
    <source>
        <dbReference type="ARBA" id="ARBA00023163"/>
    </source>
</evidence>
<feature type="DNA-binding region" description="H-T-H motif" evidence="4">
    <location>
        <begin position="70"/>
        <end position="89"/>
    </location>
</feature>
<evidence type="ECO:0000313" key="7">
    <source>
        <dbReference type="EMBL" id="GGR41754.1"/>
    </source>
</evidence>
<dbReference type="Proteomes" id="UP000326029">
    <property type="component" value="Chromosome"/>
</dbReference>
<dbReference type="InterPro" id="IPR001647">
    <property type="entry name" value="HTH_TetR"/>
</dbReference>
<dbReference type="GO" id="GO:0003700">
    <property type="term" value="F:DNA-binding transcription factor activity"/>
    <property type="evidence" value="ECO:0007669"/>
    <property type="project" value="TreeGrafter"/>
</dbReference>
<dbReference type="Pfam" id="PF00440">
    <property type="entry name" value="TetR_N"/>
    <property type="match status" value="1"/>
</dbReference>
<evidence type="ECO:0000313" key="8">
    <source>
        <dbReference type="EMBL" id="QEV32520.1"/>
    </source>
</evidence>
<dbReference type="SUPFAM" id="SSF48498">
    <property type="entry name" value="Tetracyclin repressor-like, C-terminal domain"/>
    <property type="match status" value="1"/>
</dbReference>
<gene>
    <name evidence="8" type="ORF">CP977_10280</name>
    <name evidence="7" type="ORF">GCM10010497_51360</name>
</gene>
<dbReference type="InterPro" id="IPR036271">
    <property type="entry name" value="Tet_transcr_reg_TetR-rel_C_sf"/>
</dbReference>
<dbReference type="SUPFAM" id="SSF46689">
    <property type="entry name" value="Homeodomain-like"/>
    <property type="match status" value="1"/>
</dbReference>
<dbReference type="PANTHER" id="PTHR30055">
    <property type="entry name" value="HTH-TYPE TRANSCRIPTIONAL REGULATOR RUTR"/>
    <property type="match status" value="1"/>
</dbReference>
<reference evidence="7" key="3">
    <citation type="submission" date="2023-08" db="EMBL/GenBank/DDBJ databases">
        <authorList>
            <person name="Sun Q."/>
            <person name="Ohkuma M."/>
        </authorList>
    </citation>
    <scope>NUCLEOTIDE SEQUENCE</scope>
    <source>
        <strain evidence="7">JCM 4205</strain>
    </source>
</reference>
<evidence type="ECO:0000256" key="4">
    <source>
        <dbReference type="PROSITE-ProRule" id="PRU00335"/>
    </source>
</evidence>
<keyword evidence="3" id="KW-0804">Transcription</keyword>
<feature type="compositionally biased region" description="Pro residues" evidence="5">
    <location>
        <begin position="1"/>
        <end position="23"/>
    </location>
</feature>
<dbReference type="EMBL" id="CP023693">
    <property type="protein sequence ID" value="QEV32520.1"/>
    <property type="molecule type" value="Genomic_DNA"/>
</dbReference>
<keyword evidence="1" id="KW-0805">Transcription regulation</keyword>
<keyword evidence="2 4" id="KW-0238">DNA-binding</keyword>
<reference evidence="7 10" key="1">
    <citation type="journal article" date="2014" name="Int. J. Syst. Evol. Microbiol.">
        <title>Complete genome sequence of Corynebacterium casei LMG S-19264T (=DSM 44701T), isolated from a smear-ripened cheese.</title>
        <authorList>
            <consortium name="US DOE Joint Genome Institute (JGI-PGF)"/>
            <person name="Walter F."/>
            <person name="Albersmeier A."/>
            <person name="Kalinowski J."/>
            <person name="Ruckert C."/>
        </authorList>
    </citation>
    <scope>NUCLEOTIDE SEQUENCE [LARGE SCALE GENOMIC DNA]</scope>
    <source>
        <strain evidence="7 10">JCM 4205</strain>
    </source>
</reference>
<evidence type="ECO:0000256" key="2">
    <source>
        <dbReference type="ARBA" id="ARBA00023125"/>
    </source>
</evidence>
<dbReference type="AlphaFoldDB" id="A0AAV4KPH6"/>
<dbReference type="EMBL" id="BMSJ01000010">
    <property type="protein sequence ID" value="GGR41754.1"/>
    <property type="molecule type" value="Genomic_DNA"/>
</dbReference>
<dbReference type="RefSeq" id="WP_152369957.1">
    <property type="nucleotide sequence ID" value="NZ_BMSJ01000010.1"/>
</dbReference>
<sequence>MPTPEPGPGPTPEPEPTPGPQSGPEPDGGTGPGPGARTLPDASRRSERSRRAIFDAALALVTENGYAKTTVEGIAARAGVGKQTIYRWWPSRAAVLLDAFLDLQARAAEAMGGDAGSEIPDTGDLAADLKHVLRATVDEMNAPAFEGPTRALAAEGITDPDLGARFTEALLEPQLQHYVRRIEAAREAGDVDPGTDPRLAVELLVGPLHHRWIHRTLPLTHAYADALVDHVLHGLAPRS</sequence>
<evidence type="ECO:0000259" key="6">
    <source>
        <dbReference type="PROSITE" id="PS50977"/>
    </source>
</evidence>
<evidence type="ECO:0000256" key="1">
    <source>
        <dbReference type="ARBA" id="ARBA00023015"/>
    </source>
</evidence>
<dbReference type="InterPro" id="IPR011075">
    <property type="entry name" value="TetR_C"/>
</dbReference>
<evidence type="ECO:0000313" key="10">
    <source>
        <dbReference type="Proteomes" id="UP000642014"/>
    </source>
</evidence>
<dbReference type="Gene3D" id="1.10.357.10">
    <property type="entry name" value="Tetracycline Repressor, domain 2"/>
    <property type="match status" value="1"/>
</dbReference>
<accession>A0AAV4KPH6</accession>
<name>A0AAV4KPH6_9ACTN</name>
<dbReference type="GO" id="GO:0000976">
    <property type="term" value="F:transcription cis-regulatory region binding"/>
    <property type="evidence" value="ECO:0007669"/>
    <property type="project" value="TreeGrafter"/>
</dbReference>
<dbReference type="PANTHER" id="PTHR30055:SF148">
    <property type="entry name" value="TETR-FAMILY TRANSCRIPTIONAL REGULATOR"/>
    <property type="match status" value="1"/>
</dbReference>
<dbReference type="PRINTS" id="PR00455">
    <property type="entry name" value="HTHTETR"/>
</dbReference>
<evidence type="ECO:0000313" key="9">
    <source>
        <dbReference type="Proteomes" id="UP000326029"/>
    </source>
</evidence>
<dbReference type="Pfam" id="PF16859">
    <property type="entry name" value="TetR_C_11"/>
    <property type="match status" value="1"/>
</dbReference>
<organism evidence="7 10">
    <name type="scientific">Streptomyces cinereoruber</name>
    <dbReference type="NCBI Taxonomy" id="67260"/>
    <lineage>
        <taxon>Bacteria</taxon>
        <taxon>Bacillati</taxon>
        <taxon>Actinomycetota</taxon>
        <taxon>Actinomycetes</taxon>
        <taxon>Kitasatosporales</taxon>
        <taxon>Streptomycetaceae</taxon>
        <taxon>Streptomyces</taxon>
    </lineage>
</organism>